<evidence type="ECO:0000259" key="2">
    <source>
        <dbReference type="Pfam" id="PF13968"/>
    </source>
</evidence>
<keyword evidence="1" id="KW-0472">Membrane</keyword>
<feature type="transmembrane region" description="Helical" evidence="1">
    <location>
        <begin position="334"/>
        <end position="355"/>
    </location>
</feature>
<dbReference type="Pfam" id="PF04578">
    <property type="entry name" value="DUF594"/>
    <property type="match status" value="1"/>
</dbReference>
<reference evidence="3 4" key="1">
    <citation type="submission" date="2022-03" db="EMBL/GenBank/DDBJ databases">
        <authorList>
            <person name="Nunn A."/>
            <person name="Chopra R."/>
            <person name="Nunn A."/>
            <person name="Contreras Garrido A."/>
        </authorList>
    </citation>
    <scope>NUCLEOTIDE SEQUENCE [LARGE SCALE GENOMIC DNA]</scope>
</reference>
<dbReference type="InterPro" id="IPR007658">
    <property type="entry name" value="DUF594"/>
</dbReference>
<proteinExistence type="predicted"/>
<protein>
    <recommendedName>
        <fullName evidence="2">DUF4220 domain-containing protein</fullName>
    </recommendedName>
</protein>
<feature type="domain" description="DUF4220" evidence="2">
    <location>
        <begin position="52"/>
        <end position="427"/>
    </location>
</feature>
<name>A0AAU9T7C8_THLAR</name>
<dbReference type="PANTHER" id="PTHR31325">
    <property type="entry name" value="OS01G0798800 PROTEIN-RELATED"/>
    <property type="match status" value="1"/>
</dbReference>
<evidence type="ECO:0000313" key="3">
    <source>
        <dbReference type="EMBL" id="CAH2078565.1"/>
    </source>
</evidence>
<evidence type="ECO:0000256" key="1">
    <source>
        <dbReference type="SAM" id="Phobius"/>
    </source>
</evidence>
<dbReference type="Proteomes" id="UP000836841">
    <property type="component" value="Chromosome 7"/>
</dbReference>
<feature type="transmembrane region" description="Helical" evidence="1">
    <location>
        <begin position="142"/>
        <end position="159"/>
    </location>
</feature>
<accession>A0AAU9T7C8</accession>
<feature type="transmembrane region" description="Helical" evidence="1">
    <location>
        <begin position="49"/>
        <end position="69"/>
    </location>
</feature>
<organism evidence="3 4">
    <name type="scientific">Thlaspi arvense</name>
    <name type="common">Field penny-cress</name>
    <dbReference type="NCBI Taxonomy" id="13288"/>
    <lineage>
        <taxon>Eukaryota</taxon>
        <taxon>Viridiplantae</taxon>
        <taxon>Streptophyta</taxon>
        <taxon>Embryophyta</taxon>
        <taxon>Tracheophyta</taxon>
        <taxon>Spermatophyta</taxon>
        <taxon>Magnoliopsida</taxon>
        <taxon>eudicotyledons</taxon>
        <taxon>Gunneridae</taxon>
        <taxon>Pentapetalae</taxon>
        <taxon>rosids</taxon>
        <taxon>malvids</taxon>
        <taxon>Brassicales</taxon>
        <taxon>Brassicaceae</taxon>
        <taxon>Thlaspideae</taxon>
        <taxon>Thlaspi</taxon>
    </lineage>
</organism>
<feature type="transmembrane region" description="Helical" evidence="1">
    <location>
        <begin position="89"/>
        <end position="109"/>
    </location>
</feature>
<keyword evidence="1" id="KW-1133">Transmembrane helix</keyword>
<evidence type="ECO:0000313" key="4">
    <source>
        <dbReference type="Proteomes" id="UP000836841"/>
    </source>
</evidence>
<feature type="transmembrane region" description="Helical" evidence="1">
    <location>
        <begin position="496"/>
        <end position="521"/>
    </location>
</feature>
<keyword evidence="4" id="KW-1185">Reference proteome</keyword>
<sequence>MVEAIPKPVKDMWDKWNIRSLVIFSLVLQAILVLLSSNRKRTPKRLFRLLLWSAYLLANWAADYAVGQISDSSGSSPEPNSSPKTNELLAFWATFLLLHLGGPDTITALALEDNELWLRSLFGLLCQFVATLYVFLLSIPNSLLVPTSLMLVAGVIKYVERIRAMRGASLERFKDSMLGEPEPGIDYTRFMEEYKIRKTLKERSQLVRVPEPKTEQGVKVSLGPERKGLTHLEVVQYAYKYFNIYKGLVVDFIYSPQQWIESKQFFQSLSSKDALRILEVELNFMYETLFTKVDILHTWVGAAFRCIGLGCLFASLYIFKASKKDGYDGFDVSLTYALIFGGIALDFIAILIFCVSDWTFARLRKTKEGLDKKDSRFDRFLNWLLSFKGLKWQKCKCHEQEERCHTVLARLFIFRRWSEYIYAYNLIGSSLKIKPKGIHHTRGYIHSSFDAIIRSLYIDRAIDITFQRAVLVSKALNRIRERIDLYIVSLFIKDRIIYYVLYPARLLLRFWFGIPLINYLLEFFGIPDQVNEIVFTSRERLTGELWEFIFKDVKHRSLFVVGMESATPIYSARGDWILGDMEVEIDQEKLLPYVTEVDYDQSILVWHIATDLLHQTEAVSSADTNVRCKELSKTLSDYMMYLLVVQPSLMSTVAGIDKVRFRDAIAEARNLQEAKKLFQWTHVADSRDTKMACEAIVASYKSAEQRNESAKGYRSKSVLFQASMLAEELQRIQIQVSNDNMWEVVSKVWVEMLCYAATHCDSKQHAARLNKGGELINFVWLLMAHFGLGEQFRTTKEDSRAKLVLERATSSSFV</sequence>
<feature type="transmembrane region" description="Helical" evidence="1">
    <location>
        <begin position="116"/>
        <end position="136"/>
    </location>
</feature>
<dbReference type="AlphaFoldDB" id="A0AAU9T7C8"/>
<dbReference type="EMBL" id="OU466863">
    <property type="protein sequence ID" value="CAH2078565.1"/>
    <property type="molecule type" value="Genomic_DNA"/>
</dbReference>
<keyword evidence="1" id="KW-0812">Transmembrane</keyword>
<gene>
    <name evidence="3" type="ORF">TAV2_LOCUS25417</name>
</gene>
<dbReference type="Pfam" id="PF13968">
    <property type="entry name" value="DUF4220"/>
    <property type="match status" value="1"/>
</dbReference>
<feature type="transmembrane region" description="Helical" evidence="1">
    <location>
        <begin position="16"/>
        <end position="37"/>
    </location>
</feature>
<feature type="transmembrane region" description="Helical" evidence="1">
    <location>
        <begin position="295"/>
        <end position="319"/>
    </location>
</feature>
<dbReference type="InterPro" id="IPR025315">
    <property type="entry name" value="DUF4220"/>
</dbReference>